<accession>A0ABD2QML8</accession>
<dbReference type="Proteomes" id="UP001626550">
    <property type="component" value="Unassembled WGS sequence"/>
</dbReference>
<feature type="chain" id="PRO_5044806552" evidence="1">
    <location>
        <begin position="17"/>
        <end position="163"/>
    </location>
</feature>
<evidence type="ECO:0000256" key="1">
    <source>
        <dbReference type="SAM" id="SignalP"/>
    </source>
</evidence>
<dbReference type="AlphaFoldDB" id="A0ABD2QML8"/>
<keyword evidence="3" id="KW-1185">Reference proteome</keyword>
<keyword evidence="1" id="KW-0732">Signal</keyword>
<evidence type="ECO:0000313" key="2">
    <source>
        <dbReference type="EMBL" id="KAL3320789.1"/>
    </source>
</evidence>
<protein>
    <submittedName>
        <fullName evidence="2">Uncharacterized protein</fullName>
    </submittedName>
</protein>
<name>A0ABD2QML8_9PLAT</name>
<gene>
    <name evidence="2" type="ORF">Ciccas_000535</name>
</gene>
<proteinExistence type="predicted"/>
<dbReference type="EMBL" id="JBJKFK010000029">
    <property type="protein sequence ID" value="KAL3320789.1"/>
    <property type="molecule type" value="Genomic_DNA"/>
</dbReference>
<feature type="signal peptide" evidence="1">
    <location>
        <begin position="1"/>
        <end position="16"/>
    </location>
</feature>
<organism evidence="2 3">
    <name type="scientific">Cichlidogyrus casuarinus</name>
    <dbReference type="NCBI Taxonomy" id="1844966"/>
    <lineage>
        <taxon>Eukaryota</taxon>
        <taxon>Metazoa</taxon>
        <taxon>Spiralia</taxon>
        <taxon>Lophotrochozoa</taxon>
        <taxon>Platyhelminthes</taxon>
        <taxon>Monogenea</taxon>
        <taxon>Monopisthocotylea</taxon>
        <taxon>Dactylogyridea</taxon>
        <taxon>Ancyrocephalidae</taxon>
        <taxon>Cichlidogyrus</taxon>
    </lineage>
</organism>
<evidence type="ECO:0000313" key="3">
    <source>
        <dbReference type="Proteomes" id="UP001626550"/>
    </source>
</evidence>
<sequence length="163" mass="18896">MAAMFLSLDFCPFVSLLPCYLAAVDSNGTCSASNKTFNFFPEEDVLYLYGVADFSSPKTIFWDRNGEDELMKKVYLGGLISNYFLPHRTTSQLRKHKVYFNSRTDKHFSPICQVFTNLQNWNSNEERYEYLQSFTNDLTRKSLQFAELRILGTSTNPRKSPIH</sequence>
<comment type="caution">
    <text evidence="2">The sequence shown here is derived from an EMBL/GenBank/DDBJ whole genome shotgun (WGS) entry which is preliminary data.</text>
</comment>
<reference evidence="2 3" key="1">
    <citation type="submission" date="2024-11" db="EMBL/GenBank/DDBJ databases">
        <title>Adaptive evolution of stress response genes in parasites aligns with host niche diversity.</title>
        <authorList>
            <person name="Hahn C."/>
            <person name="Resl P."/>
        </authorList>
    </citation>
    <scope>NUCLEOTIDE SEQUENCE [LARGE SCALE GENOMIC DNA]</scope>
    <source>
        <strain evidence="2">EGGRZ-B1_66</strain>
        <tissue evidence="2">Body</tissue>
    </source>
</reference>